<gene>
    <name evidence="4" type="ORF">ACFQGL_10690</name>
</gene>
<proteinExistence type="predicted"/>
<evidence type="ECO:0000259" key="3">
    <source>
        <dbReference type="PROSITE" id="PS50837"/>
    </source>
</evidence>
<dbReference type="Proteomes" id="UP001596226">
    <property type="component" value="Unassembled WGS sequence"/>
</dbReference>
<keyword evidence="2" id="KW-1133">Transmembrane helix</keyword>
<dbReference type="InterPro" id="IPR027417">
    <property type="entry name" value="P-loop_NTPase"/>
</dbReference>
<evidence type="ECO:0000313" key="4">
    <source>
        <dbReference type="EMBL" id="MFC5923808.1"/>
    </source>
</evidence>
<dbReference type="Pfam" id="PF05729">
    <property type="entry name" value="NACHT"/>
    <property type="match status" value="1"/>
</dbReference>
<feature type="transmembrane region" description="Helical" evidence="2">
    <location>
        <begin position="627"/>
        <end position="651"/>
    </location>
</feature>
<keyword evidence="2" id="KW-0812">Transmembrane</keyword>
<evidence type="ECO:0000256" key="1">
    <source>
        <dbReference type="SAM" id="MobiDB-lite"/>
    </source>
</evidence>
<dbReference type="PROSITE" id="PS50837">
    <property type="entry name" value="NACHT"/>
    <property type="match status" value="1"/>
</dbReference>
<accession>A0ABW1H4D6</accession>
<feature type="transmembrane region" description="Helical" evidence="2">
    <location>
        <begin position="440"/>
        <end position="460"/>
    </location>
</feature>
<dbReference type="SUPFAM" id="SSF52540">
    <property type="entry name" value="P-loop containing nucleoside triphosphate hydrolases"/>
    <property type="match status" value="1"/>
</dbReference>
<feature type="transmembrane region" description="Helical" evidence="2">
    <location>
        <begin position="590"/>
        <end position="615"/>
    </location>
</feature>
<dbReference type="InterPro" id="IPR007111">
    <property type="entry name" value="NACHT_NTPase"/>
</dbReference>
<organism evidence="4 5">
    <name type="scientific">Micromonospora vulcania</name>
    <dbReference type="NCBI Taxonomy" id="1441873"/>
    <lineage>
        <taxon>Bacteria</taxon>
        <taxon>Bacillati</taxon>
        <taxon>Actinomycetota</taxon>
        <taxon>Actinomycetes</taxon>
        <taxon>Micromonosporales</taxon>
        <taxon>Micromonosporaceae</taxon>
        <taxon>Micromonospora</taxon>
    </lineage>
</organism>
<dbReference type="RefSeq" id="WP_377509190.1">
    <property type="nucleotide sequence ID" value="NZ_JBHSQS010000005.1"/>
</dbReference>
<feature type="transmembrane region" description="Helical" evidence="2">
    <location>
        <begin position="561"/>
        <end position="584"/>
    </location>
</feature>
<comment type="caution">
    <text evidence="4">The sequence shown here is derived from an EMBL/GenBank/DDBJ whole genome shotgun (WGS) entry which is preliminary data.</text>
</comment>
<keyword evidence="2" id="KW-0472">Membrane</keyword>
<feature type="domain" description="NACHT" evidence="3">
    <location>
        <begin position="140"/>
        <end position="230"/>
    </location>
</feature>
<feature type="region of interest" description="Disordered" evidence="1">
    <location>
        <begin position="734"/>
        <end position="753"/>
    </location>
</feature>
<keyword evidence="5" id="KW-1185">Reference proteome</keyword>
<evidence type="ECO:0000256" key="2">
    <source>
        <dbReference type="SAM" id="Phobius"/>
    </source>
</evidence>
<sequence>MAVTANILAVLVGAATNVATGVLPESWQPYLWLAWPILGVLVVCAVVLAVHVHGLTRPSTTISIERMGYHRDAMCKQVRRIWISGVLDRSLYRQTLIELGLQQRLDAREYPWDVLVERIDHRPATLKAGADLAALLEDYGSLLILGAPGAGKTTMLLELAKRLLESADVDKARPAPVVFQLASWAASRKPLIEWLVDELTGNWYGLRRDIAEALIAEDRILPMLDGLDEVVHVHRAACARAIQAFHADHRLLPLVVTSRAADYDVLGFGLELPVTVLVQPLSRAQVEAYLDQFGLPLAGVREALRIDPSLWELLQNPFMLSLTISTYEGLAASDLATGNSRDDRRKRLFEAFISRALRRKSKLRKAPTPDRAVRWLSYIARDLGQRFEQVFSLEAVNPSWLPTKVMRRTAVAASAIPAGVLVCTTSGLMIELLFGRAIGWAIGALLGIGFGGIMAAGEGTHLPGVDRPTRSGHIRILIGQWWATAAALGTILGLLSCCIGLAPGAIIATASNHRFSEVLWLSAGIGGAIGATLGLLVASLVVKPFGRKVSEHLPPGASINVAVWSTLALAICVGLPSAIALGAWHGRPGAMAGLLLGATAAYLTSGQAFVLYWVVRLMLAHSGLGPLRLLTFLNFASTAMIVHRLGGGYLFHHRLLLEYFAQLDLSGVPARYTAGALPSTDLRPERLVDYAVTVAGHSPDNAARALAFAAGRMRPEQFAPAAFEVARQMDVRDESRMDAKIPRAHSRRSSFSPRATMRARATCEIYELVVASEHPEFGPAAAVGRAELILFLRQMRDPSGDPYFRQQDVINDLQRAAESGHPVWSTRAASLLAELKNTDELDAKRSRLQVALGRR</sequence>
<evidence type="ECO:0000313" key="5">
    <source>
        <dbReference type="Proteomes" id="UP001596226"/>
    </source>
</evidence>
<feature type="transmembrane region" description="Helical" evidence="2">
    <location>
        <begin position="481"/>
        <end position="506"/>
    </location>
</feature>
<reference evidence="5" key="1">
    <citation type="journal article" date="2019" name="Int. J. Syst. Evol. Microbiol.">
        <title>The Global Catalogue of Microorganisms (GCM) 10K type strain sequencing project: providing services to taxonomists for standard genome sequencing and annotation.</title>
        <authorList>
            <consortium name="The Broad Institute Genomics Platform"/>
            <consortium name="The Broad Institute Genome Sequencing Center for Infectious Disease"/>
            <person name="Wu L."/>
            <person name="Ma J."/>
        </authorList>
    </citation>
    <scope>NUCLEOTIDE SEQUENCE [LARGE SCALE GENOMIC DNA]</scope>
    <source>
        <strain evidence="5">CGMCC 4.7144</strain>
    </source>
</reference>
<feature type="transmembrane region" description="Helical" evidence="2">
    <location>
        <begin position="518"/>
        <end position="541"/>
    </location>
</feature>
<name>A0ABW1H4D6_9ACTN</name>
<feature type="transmembrane region" description="Helical" evidence="2">
    <location>
        <begin position="30"/>
        <end position="50"/>
    </location>
</feature>
<protein>
    <submittedName>
        <fullName evidence="4">NACHT domain-containing protein</fullName>
    </submittedName>
</protein>
<feature type="transmembrane region" description="Helical" evidence="2">
    <location>
        <begin position="410"/>
        <end position="434"/>
    </location>
</feature>
<dbReference type="EMBL" id="JBHSQS010000005">
    <property type="protein sequence ID" value="MFC5923808.1"/>
    <property type="molecule type" value="Genomic_DNA"/>
</dbReference>
<dbReference type="Gene3D" id="3.40.50.300">
    <property type="entry name" value="P-loop containing nucleotide triphosphate hydrolases"/>
    <property type="match status" value="1"/>
</dbReference>